<comment type="similarity">
    <text evidence="1">Belongs to the AfsR/DnrI/RedD regulatory family.</text>
</comment>
<dbReference type="SMART" id="SM00862">
    <property type="entry name" value="Trans_reg_C"/>
    <property type="match status" value="1"/>
</dbReference>
<evidence type="ECO:0000313" key="8">
    <source>
        <dbReference type="Proteomes" id="UP000466794"/>
    </source>
</evidence>
<dbReference type="InterPro" id="IPR027417">
    <property type="entry name" value="P-loop_NTPase"/>
</dbReference>
<feature type="domain" description="OmpR/PhoB-type" evidence="6">
    <location>
        <begin position="1"/>
        <end position="100"/>
    </location>
</feature>
<evidence type="ECO:0000256" key="5">
    <source>
        <dbReference type="PROSITE-ProRule" id="PRU01091"/>
    </source>
</evidence>
<dbReference type="RefSeq" id="WP_157390512.1">
    <property type="nucleotide sequence ID" value="NZ_WRPP01000005.1"/>
</dbReference>
<dbReference type="Pfam" id="PF00486">
    <property type="entry name" value="Trans_reg_C"/>
    <property type="match status" value="1"/>
</dbReference>
<organism evidence="7 8">
    <name type="scientific">Nocardia terrae</name>
    <dbReference type="NCBI Taxonomy" id="2675851"/>
    <lineage>
        <taxon>Bacteria</taxon>
        <taxon>Bacillati</taxon>
        <taxon>Actinomycetota</taxon>
        <taxon>Actinomycetes</taxon>
        <taxon>Mycobacteriales</taxon>
        <taxon>Nocardiaceae</taxon>
        <taxon>Nocardia</taxon>
    </lineage>
</organism>
<dbReference type="InterPro" id="IPR011990">
    <property type="entry name" value="TPR-like_helical_dom_sf"/>
</dbReference>
<dbReference type="PANTHER" id="PTHR35807">
    <property type="entry name" value="TRANSCRIPTIONAL REGULATOR REDD-RELATED"/>
    <property type="match status" value="1"/>
</dbReference>
<dbReference type="SMART" id="SM01043">
    <property type="entry name" value="BTAD"/>
    <property type="match status" value="1"/>
</dbReference>
<dbReference type="GO" id="GO:0000160">
    <property type="term" value="P:phosphorelay signal transduction system"/>
    <property type="evidence" value="ECO:0007669"/>
    <property type="project" value="InterPro"/>
</dbReference>
<name>A0A7K1V3F9_9NOCA</name>
<feature type="DNA-binding region" description="OmpR/PhoB-type" evidence="5">
    <location>
        <begin position="1"/>
        <end position="100"/>
    </location>
</feature>
<dbReference type="PANTHER" id="PTHR35807:SF1">
    <property type="entry name" value="TRANSCRIPTIONAL REGULATOR REDD"/>
    <property type="match status" value="1"/>
</dbReference>
<dbReference type="InterPro" id="IPR001867">
    <property type="entry name" value="OmpR/PhoB-type_DNA-bd"/>
</dbReference>
<dbReference type="SUPFAM" id="SSF48452">
    <property type="entry name" value="TPR-like"/>
    <property type="match status" value="1"/>
</dbReference>
<dbReference type="Pfam" id="PF03704">
    <property type="entry name" value="BTAD"/>
    <property type="match status" value="1"/>
</dbReference>
<keyword evidence="2" id="KW-0805">Transcription regulation</keyword>
<evidence type="ECO:0000256" key="2">
    <source>
        <dbReference type="ARBA" id="ARBA00023015"/>
    </source>
</evidence>
<proteinExistence type="inferred from homology"/>
<keyword evidence="3 5" id="KW-0238">DNA-binding</keyword>
<dbReference type="CDD" id="cd15831">
    <property type="entry name" value="BTAD"/>
    <property type="match status" value="1"/>
</dbReference>
<dbReference type="GO" id="GO:0006355">
    <property type="term" value="P:regulation of DNA-templated transcription"/>
    <property type="evidence" value="ECO:0007669"/>
    <property type="project" value="InterPro"/>
</dbReference>
<dbReference type="Gene3D" id="1.25.40.10">
    <property type="entry name" value="Tetratricopeptide repeat domain"/>
    <property type="match status" value="1"/>
</dbReference>
<dbReference type="SUPFAM" id="SSF46894">
    <property type="entry name" value="C-terminal effector domain of the bipartite response regulators"/>
    <property type="match status" value="1"/>
</dbReference>
<accession>A0A7K1V3F9</accession>
<evidence type="ECO:0000256" key="3">
    <source>
        <dbReference type="ARBA" id="ARBA00023125"/>
    </source>
</evidence>
<dbReference type="Proteomes" id="UP000466794">
    <property type="component" value="Unassembled WGS sequence"/>
</dbReference>
<dbReference type="PROSITE" id="PS51755">
    <property type="entry name" value="OMPR_PHOB"/>
    <property type="match status" value="1"/>
</dbReference>
<dbReference type="AlphaFoldDB" id="A0A7K1V3F9"/>
<dbReference type="GO" id="GO:0003677">
    <property type="term" value="F:DNA binding"/>
    <property type="evidence" value="ECO:0007669"/>
    <property type="project" value="UniProtKB-UniRule"/>
</dbReference>
<comment type="caution">
    <text evidence="7">The sequence shown here is derived from an EMBL/GenBank/DDBJ whole genome shotgun (WGS) entry which is preliminary data.</text>
</comment>
<evidence type="ECO:0000313" key="7">
    <source>
        <dbReference type="EMBL" id="MVU80979.1"/>
    </source>
</evidence>
<evidence type="ECO:0000259" key="6">
    <source>
        <dbReference type="PROSITE" id="PS51755"/>
    </source>
</evidence>
<sequence>MTQPQVQVFGPLQVLSGGRAARIGAWRQRAILGRLVLAGGKTLGADRLIEDVWEGDPPPRAPSVLQVQIHNLRRVLEPARRPRSPARILVSEGSGYALRLDSGNVDAWRFEALLREYEERAHDPGARPTPLERYRMLDAALDCWHGEAFESFADASWAAAEVSRLTDLRATAIELRAQAALELDRPGEVVAVLRPQAEESPGREESARLLALAQYRLGRQVEALATLRRTRDYLRAEYGIDPGPRLAELESAILNQAVSTEELIERGELPVAGSKSGAERAENESMAPNSDVAQALSESMCYPRQRGAIRAAATEAGAGDLRLIWMVGEVGAGKTSVARAALGELAAAGWVVAYGRAAMVDGAPPAWAWTEVLGDLGGVSGHAGIEDPFTIVREVTGRCRDLIRRSPVAIVVEDMHRADPATLQVLRQLVTWLQHAPVLIIVTARGPEPAPALHATEAALADRMTARLELTGVDMAGTLEIARDAGLLTLDGNTLRMLHDRTRGNPLFVRELSKLMVAQGDATSLPESVRAVLGERIARLPREVRTVLQHMAVWGRAVDGDTLAVLAGMAEDELIDRVDIAIDAGLVRFDDRGRIELGHTLIRDTVYDATSLLRRTRMHWEAVELIEQRGADLESGGDPGLLAYHAARGASRATAERALAHVTAAAREGGRLGPCADVVELWRSVVLLHEFAGHTRPSADRGDRRDLLEALCELTRALAYDGQAVAARAVRERALDLAEHLGGDGPVLRALTCWDAPAIRGIRDWAGAGARMRAALDSALTRVTSDPMRARLLIAAVYESELDGDAVRMYERACCAVDLAHTTGDAELLCAALNAVAYTVTGPAGLDGWRQTAAEMVRVARGAGLADYEALGHYLHLRAACRDGDLRAAGRHAAAALECAANGRSRPLLDVLLSFAAALEVVRGDLAAAEAGYRLFDARMRHAGVANEDVALVIGAVTVGWARGDLSGAVEAIGALYDSNPELWAQLYTVALLHHGEAERARAIFERYTEVRRDFFWQTMAVFRARAAIALGAVRVGGELLAELRPFSGMLAGFGSGAVYLGPMDALLADLAELCDDPAAARSYRFAADALVRRLRGDVDSLGVLLDFREDLTAGEAGAVKIDCG</sequence>
<dbReference type="InterPro" id="IPR036388">
    <property type="entry name" value="WH-like_DNA-bd_sf"/>
</dbReference>
<dbReference type="InterPro" id="IPR016032">
    <property type="entry name" value="Sig_transdc_resp-reg_C-effctor"/>
</dbReference>
<dbReference type="Gene3D" id="1.10.10.10">
    <property type="entry name" value="Winged helix-like DNA-binding domain superfamily/Winged helix DNA-binding domain"/>
    <property type="match status" value="1"/>
</dbReference>
<dbReference type="Pfam" id="PF13191">
    <property type="entry name" value="AAA_16"/>
    <property type="match status" value="1"/>
</dbReference>
<dbReference type="InterPro" id="IPR041664">
    <property type="entry name" value="AAA_16"/>
</dbReference>
<evidence type="ECO:0000256" key="1">
    <source>
        <dbReference type="ARBA" id="ARBA00005820"/>
    </source>
</evidence>
<protein>
    <submittedName>
        <fullName evidence="7">AAA family ATPase</fullName>
    </submittedName>
</protein>
<dbReference type="InterPro" id="IPR005158">
    <property type="entry name" value="BTAD"/>
</dbReference>
<dbReference type="SUPFAM" id="SSF52540">
    <property type="entry name" value="P-loop containing nucleoside triphosphate hydrolases"/>
    <property type="match status" value="1"/>
</dbReference>
<keyword evidence="8" id="KW-1185">Reference proteome</keyword>
<evidence type="ECO:0000256" key="4">
    <source>
        <dbReference type="ARBA" id="ARBA00023163"/>
    </source>
</evidence>
<dbReference type="EMBL" id="WRPP01000005">
    <property type="protein sequence ID" value="MVU80979.1"/>
    <property type="molecule type" value="Genomic_DNA"/>
</dbReference>
<reference evidence="7 8" key="1">
    <citation type="submission" date="2019-12" db="EMBL/GenBank/DDBJ databases">
        <title>Nocardia sp. nov. ET3-3 isolated from soil.</title>
        <authorList>
            <person name="Kanchanasin P."/>
            <person name="Tanasupawat S."/>
            <person name="Yuki M."/>
            <person name="Kudo T."/>
        </authorList>
    </citation>
    <scope>NUCLEOTIDE SEQUENCE [LARGE SCALE GENOMIC DNA]</scope>
    <source>
        <strain evidence="7 8">ET3-3</strain>
    </source>
</reference>
<keyword evidence="4" id="KW-0804">Transcription</keyword>
<gene>
    <name evidence="7" type="ORF">GPX89_27485</name>
</gene>
<dbReference type="InterPro" id="IPR051677">
    <property type="entry name" value="AfsR-DnrI-RedD_regulator"/>
</dbReference>